<evidence type="ECO:0000313" key="3">
    <source>
        <dbReference type="Proteomes" id="UP001151699"/>
    </source>
</evidence>
<reference evidence="2" key="1">
    <citation type="submission" date="2022-07" db="EMBL/GenBank/DDBJ databases">
        <authorList>
            <person name="Trinca V."/>
            <person name="Uliana J.V.C."/>
            <person name="Torres T.T."/>
            <person name="Ward R.J."/>
            <person name="Monesi N."/>
        </authorList>
    </citation>
    <scope>NUCLEOTIDE SEQUENCE</scope>
    <source>
        <strain evidence="2">HSMRA1968</strain>
        <tissue evidence="2">Whole embryos</tissue>
    </source>
</reference>
<feature type="non-terminal residue" evidence="2">
    <location>
        <position position="1"/>
    </location>
</feature>
<dbReference type="AlphaFoldDB" id="A0A9Q0MPT2"/>
<organism evidence="2 3">
    <name type="scientific">Pseudolycoriella hygida</name>
    <dbReference type="NCBI Taxonomy" id="35572"/>
    <lineage>
        <taxon>Eukaryota</taxon>
        <taxon>Metazoa</taxon>
        <taxon>Ecdysozoa</taxon>
        <taxon>Arthropoda</taxon>
        <taxon>Hexapoda</taxon>
        <taxon>Insecta</taxon>
        <taxon>Pterygota</taxon>
        <taxon>Neoptera</taxon>
        <taxon>Endopterygota</taxon>
        <taxon>Diptera</taxon>
        <taxon>Nematocera</taxon>
        <taxon>Sciaroidea</taxon>
        <taxon>Sciaridae</taxon>
        <taxon>Pseudolycoriella</taxon>
    </lineage>
</organism>
<keyword evidence="3" id="KW-1185">Reference proteome</keyword>
<accession>A0A9Q0MPT2</accession>
<evidence type="ECO:0000313" key="2">
    <source>
        <dbReference type="EMBL" id="KAJ6635808.1"/>
    </source>
</evidence>
<proteinExistence type="predicted"/>
<dbReference type="EMBL" id="WJQU01000004">
    <property type="protein sequence ID" value="KAJ6635808.1"/>
    <property type="molecule type" value="Genomic_DNA"/>
</dbReference>
<dbReference type="Proteomes" id="UP001151699">
    <property type="component" value="Chromosome C"/>
</dbReference>
<comment type="caution">
    <text evidence="2">The sequence shown here is derived from an EMBL/GenBank/DDBJ whole genome shotgun (WGS) entry which is preliminary data.</text>
</comment>
<evidence type="ECO:0000256" key="1">
    <source>
        <dbReference type="SAM" id="MobiDB-lite"/>
    </source>
</evidence>
<sequence length="155" mass="17400">QSSGDDDIHQLIEEFEREVGIPETRLRVRRVEDQPRITRTRQSERIRAAILSRIAPSRRHTSAHQEESSLGMILPDEDDDSGHEFEERLGGAGGSSLLVTALTRTRIGGNSSIRRRKRIATALDANPATADSINILSNIMDRMDRMVSKPEESEK</sequence>
<feature type="non-terminal residue" evidence="2">
    <location>
        <position position="155"/>
    </location>
</feature>
<gene>
    <name evidence="2" type="ORF">Bhyg_14394</name>
</gene>
<name>A0A9Q0MPT2_9DIPT</name>
<dbReference type="OrthoDB" id="1935339at2759"/>
<feature type="region of interest" description="Disordered" evidence="1">
    <location>
        <begin position="56"/>
        <end position="91"/>
    </location>
</feature>
<protein>
    <submittedName>
        <fullName evidence="2">Uncharacterized protein</fullName>
    </submittedName>
</protein>